<accession>A0A6J1LIX1</accession>
<name>A0A6J1LIX1_DROHY</name>
<dbReference type="Gene3D" id="3.80.10.10">
    <property type="entry name" value="Ribonuclease Inhibitor"/>
    <property type="match status" value="1"/>
</dbReference>
<dbReference type="AlphaFoldDB" id="A0A6J1LIX1"/>
<dbReference type="OMA" id="DEGCCAI"/>
<organism evidence="1 2">
    <name type="scientific">Drosophila hydei</name>
    <name type="common">Fruit fly</name>
    <dbReference type="NCBI Taxonomy" id="7224"/>
    <lineage>
        <taxon>Eukaryota</taxon>
        <taxon>Metazoa</taxon>
        <taxon>Ecdysozoa</taxon>
        <taxon>Arthropoda</taxon>
        <taxon>Hexapoda</taxon>
        <taxon>Insecta</taxon>
        <taxon>Pterygota</taxon>
        <taxon>Neoptera</taxon>
        <taxon>Endopterygota</taxon>
        <taxon>Diptera</taxon>
        <taxon>Brachycera</taxon>
        <taxon>Muscomorpha</taxon>
        <taxon>Ephydroidea</taxon>
        <taxon>Drosophilidae</taxon>
        <taxon>Drosophila</taxon>
    </lineage>
</organism>
<evidence type="ECO:0000313" key="1">
    <source>
        <dbReference type="Proteomes" id="UP000504633"/>
    </source>
</evidence>
<dbReference type="RefSeq" id="XP_023164533.2">
    <property type="nucleotide sequence ID" value="XM_023308765.2"/>
</dbReference>
<dbReference type="OrthoDB" id="7850481at2759"/>
<dbReference type="KEGG" id="dhe:111595185"/>
<proteinExistence type="predicted"/>
<sequence>MIEELNYDCQLLIIAYLELKDQLALWEATAHIPSSRLNATLIYSWQHKLSYVLDEEVLDQFEENPKQSDGFLCAISGTVQHLDLQFIKTYQLQKWIGHSFPCMRELCFTVNDSCQPVGSLVLQLLVELFPKLNAIKPWGTFYSEITEKWTQLQRLDLTECCPPIEHISMCKFQQLEQITVHSGFLTHQFIDSLLALPNLRAICFHAEERIDEVLNIIIDKRAEHIERLSFNDSIWFCTQETLQRAKNVRQLSLIEDDGFQRSQLETLLSNLPLLKQLDLINFQIWRSESELWQAVGRCDSLQILNISGMQLYNDFFEFSRRPMETVLGKRSNPLILYCNDTGDCKERVAQCFSHSNLLLKWEPLNNNSCIDYGYVKVEFAPLATIQ</sequence>
<keyword evidence="1" id="KW-1185">Reference proteome</keyword>
<gene>
    <name evidence="2" type="primary">LOC111595185</name>
</gene>
<reference evidence="2" key="1">
    <citation type="submission" date="2025-08" db="UniProtKB">
        <authorList>
            <consortium name="RefSeq"/>
        </authorList>
    </citation>
    <scope>IDENTIFICATION</scope>
    <source>
        <strain evidence="2">15085-1641.00</strain>
        <tissue evidence="2">Whole body</tissue>
    </source>
</reference>
<dbReference type="GeneID" id="111595185"/>
<dbReference type="Proteomes" id="UP000504633">
    <property type="component" value="Unplaced"/>
</dbReference>
<dbReference type="SUPFAM" id="SSF52047">
    <property type="entry name" value="RNI-like"/>
    <property type="match status" value="1"/>
</dbReference>
<dbReference type="InterPro" id="IPR032675">
    <property type="entry name" value="LRR_dom_sf"/>
</dbReference>
<protein>
    <submittedName>
        <fullName evidence="2">Uncharacterized protein LOC111595185</fullName>
    </submittedName>
</protein>
<evidence type="ECO:0000313" key="2">
    <source>
        <dbReference type="RefSeq" id="XP_023164533.2"/>
    </source>
</evidence>